<evidence type="ECO:0000313" key="3">
    <source>
        <dbReference type="Proteomes" id="UP001152320"/>
    </source>
</evidence>
<feature type="region of interest" description="Disordered" evidence="1">
    <location>
        <begin position="251"/>
        <end position="279"/>
    </location>
</feature>
<dbReference type="Gene3D" id="1.10.4020.10">
    <property type="entry name" value="DNA breaking-rejoining enzymes"/>
    <property type="match status" value="1"/>
</dbReference>
<sequence length="279" mass="31964">MATEEETKLEQYPHLKDLKADYIKHLCEENGLDLSLLKTKEDRIRALQTLPTLSDAASKSFTAPPVHRLKGFHVLNEEDDIECYLSTFERLCVDRKIPDGNWSILLEPCLTGKAQKAFYILTETQKQNYLTIKESILAAYRLTPDAFREKFHTARKLPSETFKQYGSRLNLYLRRWIKPSDGLVSMSEFINILDKLVVDQLITSLNDGSLRMKLLEQRWSTLYEFTTIADNIIIARASCRNRQALVGNTQIPPQSQSVASPVYVPAQSHDTNTTTTHQE</sequence>
<dbReference type="EMBL" id="JAIZAY010000002">
    <property type="protein sequence ID" value="KAJ8047180.1"/>
    <property type="molecule type" value="Genomic_DNA"/>
</dbReference>
<dbReference type="SUPFAM" id="SSF47353">
    <property type="entry name" value="Retrovirus capsid dimerization domain-like"/>
    <property type="match status" value="1"/>
</dbReference>
<dbReference type="AlphaFoldDB" id="A0A9Q1CM23"/>
<dbReference type="PANTHER" id="PTHR46888:SF1">
    <property type="entry name" value="RIBONUCLEASE H"/>
    <property type="match status" value="1"/>
</dbReference>
<proteinExistence type="predicted"/>
<protein>
    <recommendedName>
        <fullName evidence="4">SCAN box domain-containing protein</fullName>
    </recommendedName>
</protein>
<evidence type="ECO:0008006" key="4">
    <source>
        <dbReference type="Google" id="ProtNLM"/>
    </source>
</evidence>
<evidence type="ECO:0000313" key="2">
    <source>
        <dbReference type="EMBL" id="KAJ8047180.1"/>
    </source>
</evidence>
<dbReference type="OrthoDB" id="8959203at2759"/>
<name>A0A9Q1CM23_HOLLE</name>
<keyword evidence="3" id="KW-1185">Reference proteome</keyword>
<dbReference type="PANTHER" id="PTHR46888">
    <property type="entry name" value="ZINC KNUCKLE DOMAINCONTAINING PROTEIN-RELATED"/>
    <property type="match status" value="1"/>
</dbReference>
<feature type="compositionally biased region" description="Polar residues" evidence="1">
    <location>
        <begin position="268"/>
        <end position="279"/>
    </location>
</feature>
<organism evidence="2 3">
    <name type="scientific">Holothuria leucospilota</name>
    <name type="common">Black long sea cucumber</name>
    <name type="synonym">Mertensiothuria leucospilota</name>
    <dbReference type="NCBI Taxonomy" id="206669"/>
    <lineage>
        <taxon>Eukaryota</taxon>
        <taxon>Metazoa</taxon>
        <taxon>Echinodermata</taxon>
        <taxon>Eleutherozoa</taxon>
        <taxon>Echinozoa</taxon>
        <taxon>Holothuroidea</taxon>
        <taxon>Aspidochirotacea</taxon>
        <taxon>Aspidochirotida</taxon>
        <taxon>Holothuriidae</taxon>
        <taxon>Holothuria</taxon>
    </lineage>
</organism>
<gene>
    <name evidence="2" type="ORF">HOLleu_06109</name>
</gene>
<accession>A0A9Q1CM23</accession>
<reference evidence="2" key="1">
    <citation type="submission" date="2021-10" db="EMBL/GenBank/DDBJ databases">
        <title>Tropical sea cucumber genome reveals ecological adaptation and Cuvierian tubules defense mechanism.</title>
        <authorList>
            <person name="Chen T."/>
        </authorList>
    </citation>
    <scope>NUCLEOTIDE SEQUENCE</scope>
    <source>
        <strain evidence="2">Nanhai2018</strain>
        <tissue evidence="2">Muscle</tissue>
    </source>
</reference>
<evidence type="ECO:0000256" key="1">
    <source>
        <dbReference type="SAM" id="MobiDB-lite"/>
    </source>
</evidence>
<comment type="caution">
    <text evidence="2">The sequence shown here is derived from an EMBL/GenBank/DDBJ whole genome shotgun (WGS) entry which is preliminary data.</text>
</comment>
<dbReference type="Proteomes" id="UP001152320">
    <property type="component" value="Chromosome 2"/>
</dbReference>
<dbReference type="InterPro" id="IPR038269">
    <property type="entry name" value="SCAN_sf"/>
</dbReference>